<protein>
    <submittedName>
        <fullName evidence="3">Universal stress protein UspA</fullName>
    </submittedName>
</protein>
<dbReference type="SUPFAM" id="SSF52402">
    <property type="entry name" value="Adenine nucleotide alpha hydrolases-like"/>
    <property type="match status" value="1"/>
</dbReference>
<evidence type="ECO:0000313" key="3">
    <source>
        <dbReference type="EMBL" id="GHC85760.1"/>
    </source>
</evidence>
<organism evidence="3 4">
    <name type="scientific">Pseudorhodoferax aquiterrae</name>
    <dbReference type="NCBI Taxonomy" id="747304"/>
    <lineage>
        <taxon>Bacteria</taxon>
        <taxon>Pseudomonadati</taxon>
        <taxon>Pseudomonadota</taxon>
        <taxon>Betaproteobacteria</taxon>
        <taxon>Burkholderiales</taxon>
        <taxon>Comamonadaceae</taxon>
    </lineage>
</organism>
<evidence type="ECO:0000313" key="4">
    <source>
        <dbReference type="Proteomes" id="UP000626210"/>
    </source>
</evidence>
<keyword evidence="4" id="KW-1185">Reference proteome</keyword>
<dbReference type="Proteomes" id="UP000626210">
    <property type="component" value="Unassembled WGS sequence"/>
</dbReference>
<evidence type="ECO:0000256" key="1">
    <source>
        <dbReference type="ARBA" id="ARBA00008791"/>
    </source>
</evidence>
<dbReference type="PRINTS" id="PR01438">
    <property type="entry name" value="UNVRSLSTRESS"/>
</dbReference>
<feature type="domain" description="UspA" evidence="2">
    <location>
        <begin position="4"/>
        <end position="144"/>
    </location>
</feature>
<name>A0ABQ3G421_9BURK</name>
<comment type="similarity">
    <text evidence="1">Belongs to the universal stress protein A family.</text>
</comment>
<dbReference type="InterPro" id="IPR014729">
    <property type="entry name" value="Rossmann-like_a/b/a_fold"/>
</dbReference>
<reference evidence="4" key="1">
    <citation type="journal article" date="2019" name="Int. J. Syst. Evol. Microbiol.">
        <title>The Global Catalogue of Microorganisms (GCM) 10K type strain sequencing project: providing services to taxonomists for standard genome sequencing and annotation.</title>
        <authorList>
            <consortium name="The Broad Institute Genomics Platform"/>
            <consortium name="The Broad Institute Genome Sequencing Center for Infectious Disease"/>
            <person name="Wu L."/>
            <person name="Ma J."/>
        </authorList>
    </citation>
    <scope>NUCLEOTIDE SEQUENCE [LARGE SCALE GENOMIC DNA]</scope>
    <source>
        <strain evidence="4">KCTC 23314</strain>
    </source>
</reference>
<dbReference type="Gene3D" id="3.40.50.620">
    <property type="entry name" value="HUPs"/>
    <property type="match status" value="1"/>
</dbReference>
<dbReference type="InterPro" id="IPR006015">
    <property type="entry name" value="Universal_stress_UspA"/>
</dbReference>
<gene>
    <name evidence="3" type="ORF">GCM10007320_31040</name>
</gene>
<dbReference type="RefSeq" id="WP_189687848.1">
    <property type="nucleotide sequence ID" value="NZ_BMYK01000008.1"/>
</dbReference>
<sequence>MSTFTKILVPLDGSATSKAALATALELAHGTGAQLRLLHCLDALVYLSGYEYGPALLDQARRDADRVLTEGLEICRAAGIDASSHLIDREGQRLGQSVAEEASQWKADLVVVGSHGRRGLGRVLLGSGAEQIIRFSKVPVLTVRGRAPDQDS</sequence>
<comment type="caution">
    <text evidence="3">The sequence shown here is derived from an EMBL/GenBank/DDBJ whole genome shotgun (WGS) entry which is preliminary data.</text>
</comment>
<dbReference type="EMBL" id="BMYK01000008">
    <property type="protein sequence ID" value="GHC85760.1"/>
    <property type="molecule type" value="Genomic_DNA"/>
</dbReference>
<evidence type="ECO:0000259" key="2">
    <source>
        <dbReference type="Pfam" id="PF00582"/>
    </source>
</evidence>
<accession>A0ABQ3G421</accession>
<dbReference type="PANTHER" id="PTHR46268">
    <property type="entry name" value="STRESS RESPONSE PROTEIN NHAX"/>
    <property type="match status" value="1"/>
</dbReference>
<dbReference type="InterPro" id="IPR006016">
    <property type="entry name" value="UspA"/>
</dbReference>
<proteinExistence type="inferred from homology"/>
<dbReference type="PANTHER" id="PTHR46268:SF6">
    <property type="entry name" value="UNIVERSAL STRESS PROTEIN UP12"/>
    <property type="match status" value="1"/>
</dbReference>
<dbReference type="CDD" id="cd00293">
    <property type="entry name" value="USP-like"/>
    <property type="match status" value="1"/>
</dbReference>
<dbReference type="Pfam" id="PF00582">
    <property type="entry name" value="Usp"/>
    <property type="match status" value="1"/>
</dbReference>